<protein>
    <submittedName>
        <fullName evidence="1">Uncharacterized protein</fullName>
    </submittedName>
</protein>
<dbReference type="Proteomes" id="UP000309997">
    <property type="component" value="Unassembled WGS sequence"/>
</dbReference>
<comment type="caution">
    <text evidence="1">The sequence shown here is derived from an EMBL/GenBank/DDBJ whole genome shotgun (WGS) entry which is preliminary data.</text>
</comment>
<proteinExistence type="predicted"/>
<evidence type="ECO:0000313" key="1">
    <source>
        <dbReference type="EMBL" id="KAL3586556.1"/>
    </source>
</evidence>
<sequence length="709" mass="76644">MNSSMAGRLRCSRPAPLTVSKNSSKIKKTAVPNQGRSSPVIVYLKSPDIIHVKPEDFMGTVQRLTGKAETFSTTSSSSSPTSCAPWLVADRHDTMKMGCVTVQIGGGGAASLTDGPMVRRKTPSELRGEQLKRTKVLEIVDESPMGSKNNSCAVDNGPRKPDASRTPRYIDTRMDEVYPAKKSRLRMLSVKDSAKEITSTEQPISLKNITMLSTLAAKRRQLSCPENSVASDEVSKDGVVQPRQTIENCSQSIFRSVAQLSSSGEKSSGLAFVDMDKALKGLVAHETPYTSGLNAASEKAGNHSGNFCSECNIAGLKAPLDFTLKTRMRVASSCSVNRIHRSIMSSTYNGMPQLAFQFGDSQDNRSSGQALASQILSSKALHSWVYPQSTLPAAVISVLTSSATEGDFIRKRQQAWEDSFRSLYYMLRKNICNIFYVCTSQFVVMFTNSDGPGRTAHPCNAYISQSTRGLRSLLREHDICFSMPLCHSKVEQVTTEDLVELSEIEKQNLGQTRRLSSLSDVDNSPQSLLAFCGNKNVHGLYDFLLNYRSSLTFLSGVDVPVLYSPVPFQNAALSAPEIKCVEVKRAGHNAASPKGTESSQGSSTGLLSSIEIKDACIPPWIVCRVCALMVSEGRNFEASFTTERTSIGLNVALETACEKPDQAAAVEGLQESSHAFGIPEATVAPCLGSGFLKGLKCCDGSYTASLSPA</sequence>
<reference evidence="1 2" key="1">
    <citation type="journal article" date="2024" name="Plant Biotechnol. J.">
        <title>Genome and CRISPR/Cas9 system of a widespread forest tree (Populus alba) in the world.</title>
        <authorList>
            <person name="Liu Y.J."/>
            <person name="Jiang P.F."/>
            <person name="Han X.M."/>
            <person name="Li X.Y."/>
            <person name="Wang H.M."/>
            <person name="Wang Y.J."/>
            <person name="Wang X.X."/>
            <person name="Zeng Q.Y."/>
        </authorList>
    </citation>
    <scope>NUCLEOTIDE SEQUENCE [LARGE SCALE GENOMIC DNA]</scope>
    <source>
        <strain evidence="2">cv. PAL-ZL1</strain>
    </source>
</reference>
<evidence type="ECO:0000313" key="2">
    <source>
        <dbReference type="Proteomes" id="UP000309997"/>
    </source>
</evidence>
<dbReference type="EMBL" id="RCHU02000006">
    <property type="protein sequence ID" value="KAL3586556.1"/>
    <property type="molecule type" value="Genomic_DNA"/>
</dbReference>
<gene>
    <name evidence="1" type="ORF">D5086_013423</name>
</gene>
<name>A0ACC4C645_POPAL</name>
<organism evidence="1 2">
    <name type="scientific">Populus alba</name>
    <name type="common">White poplar</name>
    <dbReference type="NCBI Taxonomy" id="43335"/>
    <lineage>
        <taxon>Eukaryota</taxon>
        <taxon>Viridiplantae</taxon>
        <taxon>Streptophyta</taxon>
        <taxon>Embryophyta</taxon>
        <taxon>Tracheophyta</taxon>
        <taxon>Spermatophyta</taxon>
        <taxon>Magnoliopsida</taxon>
        <taxon>eudicotyledons</taxon>
        <taxon>Gunneridae</taxon>
        <taxon>Pentapetalae</taxon>
        <taxon>rosids</taxon>
        <taxon>fabids</taxon>
        <taxon>Malpighiales</taxon>
        <taxon>Salicaceae</taxon>
        <taxon>Saliceae</taxon>
        <taxon>Populus</taxon>
    </lineage>
</organism>
<accession>A0ACC4C645</accession>
<keyword evidence="2" id="KW-1185">Reference proteome</keyword>